<dbReference type="OrthoDB" id="4075892at2759"/>
<dbReference type="AlphaFoldDB" id="A0A1A0HJ06"/>
<proteinExistence type="predicted"/>
<feature type="non-terminal residue" evidence="1">
    <location>
        <position position="167"/>
    </location>
</feature>
<dbReference type="GeneID" id="30027755"/>
<evidence type="ECO:0000313" key="1">
    <source>
        <dbReference type="EMBL" id="OBA23867.1"/>
    </source>
</evidence>
<dbReference type="EMBL" id="LXTC01000001">
    <property type="protein sequence ID" value="OBA23867.1"/>
    <property type="molecule type" value="Genomic_DNA"/>
</dbReference>
<protein>
    <submittedName>
        <fullName evidence="1">Uncharacterized protein</fullName>
    </submittedName>
</protein>
<feature type="non-terminal residue" evidence="1">
    <location>
        <position position="1"/>
    </location>
</feature>
<gene>
    <name evidence="1" type="ORF">METBIDRAFT_18204</name>
</gene>
<organism evidence="1 2">
    <name type="scientific">Metschnikowia bicuspidata var. bicuspidata NRRL YB-4993</name>
    <dbReference type="NCBI Taxonomy" id="869754"/>
    <lineage>
        <taxon>Eukaryota</taxon>
        <taxon>Fungi</taxon>
        <taxon>Dikarya</taxon>
        <taxon>Ascomycota</taxon>
        <taxon>Saccharomycotina</taxon>
        <taxon>Pichiomycetes</taxon>
        <taxon>Metschnikowiaceae</taxon>
        <taxon>Metschnikowia</taxon>
    </lineage>
</organism>
<keyword evidence="2" id="KW-1185">Reference proteome</keyword>
<dbReference type="RefSeq" id="XP_018714348.1">
    <property type="nucleotide sequence ID" value="XM_018854779.1"/>
</dbReference>
<dbReference type="Proteomes" id="UP000092555">
    <property type="component" value="Unassembled WGS sequence"/>
</dbReference>
<reference evidence="1 2" key="1">
    <citation type="submission" date="2016-05" db="EMBL/GenBank/DDBJ databases">
        <title>Comparative genomics of biotechnologically important yeasts.</title>
        <authorList>
            <consortium name="DOE Joint Genome Institute"/>
            <person name="Riley R."/>
            <person name="Haridas S."/>
            <person name="Wolfe K.H."/>
            <person name="Lopes M.R."/>
            <person name="Hittinger C.T."/>
            <person name="Goker M."/>
            <person name="Salamov A."/>
            <person name="Wisecaver J."/>
            <person name="Long T.M."/>
            <person name="Aerts A.L."/>
            <person name="Barry K."/>
            <person name="Choi C."/>
            <person name="Clum A."/>
            <person name="Coughlan A.Y."/>
            <person name="Deshpande S."/>
            <person name="Douglass A.P."/>
            <person name="Hanson S.J."/>
            <person name="Klenk H.-P."/>
            <person name="LaButti K."/>
            <person name="Lapidus A."/>
            <person name="Lindquist E."/>
            <person name="Lipzen A."/>
            <person name="Meier-kolthoff J.P."/>
            <person name="Ohm R.A."/>
            <person name="Otillar R.P."/>
            <person name="Pangilinan J."/>
            <person name="Peng Y."/>
            <person name="Rokas A."/>
            <person name="Rosa C.A."/>
            <person name="Scheuner C."/>
            <person name="Sibirny A.A."/>
            <person name="Slot J.C."/>
            <person name="Stielow J.B."/>
            <person name="Sun H."/>
            <person name="Kurtzman C.P."/>
            <person name="Blackwell M."/>
            <person name="Grigoriev I.V."/>
            <person name="Jeffries T.W."/>
        </authorList>
    </citation>
    <scope>NUCLEOTIDE SEQUENCE [LARGE SCALE GENOMIC DNA]</scope>
    <source>
        <strain evidence="1 2">NRRL YB-4993</strain>
    </source>
</reference>
<accession>A0A1A0HJ06</accession>
<evidence type="ECO:0000313" key="2">
    <source>
        <dbReference type="Proteomes" id="UP000092555"/>
    </source>
</evidence>
<comment type="caution">
    <text evidence="1">The sequence shown here is derived from an EMBL/GenBank/DDBJ whole genome shotgun (WGS) entry which is preliminary data.</text>
</comment>
<name>A0A1A0HJ06_9ASCO</name>
<sequence length="167" mass="19716">ESEDGRSDIDLDPFVIKATEAEARRRKLLEIFFALTGNSSSEIKDTTLIQLFFTHEIEFLDLDFMAILRLNASDVHHRQLYYSFLYLVQHTAMILKTRIFVKLLAEMPLTDIRRICYRIADKYDSLFYVPVKAEGEDEDANLALCFEWNDRFNCMWPILSLISREYK</sequence>